<comment type="caution">
    <text evidence="4">The sequence shown here is derived from an EMBL/GenBank/DDBJ whole genome shotgun (WGS) entry which is preliminary data.</text>
</comment>
<protein>
    <submittedName>
        <fullName evidence="4">Complement C1q 2</fullName>
    </submittedName>
</protein>
<evidence type="ECO:0000256" key="1">
    <source>
        <dbReference type="ARBA" id="ARBA00004613"/>
    </source>
</evidence>
<dbReference type="InterPro" id="IPR001073">
    <property type="entry name" value="C1q_dom"/>
</dbReference>
<dbReference type="PRINTS" id="PR00007">
    <property type="entry name" value="COMPLEMNTC1Q"/>
</dbReference>
<dbReference type="PANTHER" id="PTHR22923:SF116">
    <property type="entry name" value="C1Q DOMAIN-CONTAINING PROTEIN"/>
    <property type="match status" value="1"/>
</dbReference>
<dbReference type="InterPro" id="IPR050822">
    <property type="entry name" value="Cerebellin_Synaptic_Org"/>
</dbReference>
<dbReference type="AlphaFoldDB" id="A0A7D9I023"/>
<sequence length="200" mass="21551">MSSISFALFGFVLVLTEHFVACNVLRKTVSDEVEKRTVDVPSGGITLNFGNGMRDLVVNGNSVDVQGQTVVAFQATLTSGSIGPSYSGGAIKFNDVTLNTGDGYNPSTGIFTAPIAGIYQFTATYLQRNGYSSHVRLMKGSSVISDIHSNHKNYDQLTKTIHVALAKDETFWVRLENSSSYAVHGTSRYTEFGGFLISAS</sequence>
<evidence type="ECO:0000313" key="4">
    <source>
        <dbReference type="EMBL" id="CAB3997626.1"/>
    </source>
</evidence>
<keyword evidence="3" id="KW-0732">Signal</keyword>
<comment type="subcellular location">
    <subcellularLocation>
        <location evidence="1">Secreted</location>
    </subcellularLocation>
</comment>
<keyword evidence="2" id="KW-0964">Secreted</keyword>
<gene>
    <name evidence="4" type="ORF">PACLA_8A046058</name>
</gene>
<dbReference type="SMART" id="SM00110">
    <property type="entry name" value="C1Q"/>
    <property type="match status" value="1"/>
</dbReference>
<name>A0A7D9I023_PARCT</name>
<dbReference type="GO" id="GO:0005576">
    <property type="term" value="C:extracellular region"/>
    <property type="evidence" value="ECO:0007669"/>
    <property type="project" value="UniProtKB-SubCell"/>
</dbReference>
<dbReference type="SUPFAM" id="SSF49842">
    <property type="entry name" value="TNF-like"/>
    <property type="match status" value="1"/>
</dbReference>
<dbReference type="Pfam" id="PF00386">
    <property type="entry name" value="C1q"/>
    <property type="match status" value="1"/>
</dbReference>
<evidence type="ECO:0000313" key="5">
    <source>
        <dbReference type="Proteomes" id="UP001152795"/>
    </source>
</evidence>
<dbReference type="Proteomes" id="UP001152795">
    <property type="component" value="Unassembled WGS sequence"/>
</dbReference>
<evidence type="ECO:0000256" key="3">
    <source>
        <dbReference type="ARBA" id="ARBA00022729"/>
    </source>
</evidence>
<dbReference type="PROSITE" id="PS50871">
    <property type="entry name" value="C1Q"/>
    <property type="match status" value="1"/>
</dbReference>
<evidence type="ECO:0000256" key="2">
    <source>
        <dbReference type="ARBA" id="ARBA00022525"/>
    </source>
</evidence>
<dbReference type="OrthoDB" id="6154955at2759"/>
<accession>A0A7D9I023</accession>
<dbReference type="PANTHER" id="PTHR22923">
    <property type="entry name" value="CEREBELLIN-RELATED"/>
    <property type="match status" value="1"/>
</dbReference>
<keyword evidence="5" id="KW-1185">Reference proteome</keyword>
<organism evidence="4 5">
    <name type="scientific">Paramuricea clavata</name>
    <name type="common">Red gorgonian</name>
    <name type="synonym">Violescent sea-whip</name>
    <dbReference type="NCBI Taxonomy" id="317549"/>
    <lineage>
        <taxon>Eukaryota</taxon>
        <taxon>Metazoa</taxon>
        <taxon>Cnidaria</taxon>
        <taxon>Anthozoa</taxon>
        <taxon>Octocorallia</taxon>
        <taxon>Malacalcyonacea</taxon>
        <taxon>Plexauridae</taxon>
        <taxon>Paramuricea</taxon>
    </lineage>
</organism>
<dbReference type="InterPro" id="IPR008983">
    <property type="entry name" value="Tumour_necrosis_fac-like_dom"/>
</dbReference>
<proteinExistence type="predicted"/>
<dbReference type="EMBL" id="CACRXK020003147">
    <property type="protein sequence ID" value="CAB3997626.1"/>
    <property type="molecule type" value="Genomic_DNA"/>
</dbReference>
<dbReference type="Gene3D" id="2.60.120.40">
    <property type="match status" value="1"/>
</dbReference>
<reference evidence="4" key="1">
    <citation type="submission" date="2020-04" db="EMBL/GenBank/DDBJ databases">
        <authorList>
            <person name="Alioto T."/>
            <person name="Alioto T."/>
            <person name="Gomez Garrido J."/>
        </authorList>
    </citation>
    <scope>NUCLEOTIDE SEQUENCE</scope>
    <source>
        <strain evidence="4">A484AB</strain>
    </source>
</reference>